<protein>
    <submittedName>
        <fullName evidence="1">Lactaldehyde reductase</fullName>
    </submittedName>
</protein>
<evidence type="ECO:0000313" key="2">
    <source>
        <dbReference type="Proteomes" id="UP000199701"/>
    </source>
</evidence>
<dbReference type="AlphaFoldDB" id="A0A1I0NCX8"/>
<evidence type="ECO:0000313" key="1">
    <source>
        <dbReference type="EMBL" id="SEV99039.1"/>
    </source>
</evidence>
<keyword evidence="2" id="KW-1185">Reference proteome</keyword>
<organism evidence="1 2">
    <name type="scientific">[Clostridium] fimetarium</name>
    <dbReference type="NCBI Taxonomy" id="99656"/>
    <lineage>
        <taxon>Bacteria</taxon>
        <taxon>Bacillati</taxon>
        <taxon>Bacillota</taxon>
        <taxon>Clostridia</taxon>
        <taxon>Lachnospirales</taxon>
        <taxon>Lachnospiraceae</taxon>
    </lineage>
</organism>
<dbReference type="EMBL" id="FOJI01000003">
    <property type="protein sequence ID" value="SEV99039.1"/>
    <property type="molecule type" value="Genomic_DNA"/>
</dbReference>
<accession>A0A1I0NCX8</accession>
<gene>
    <name evidence="1" type="ORF">SAMN05421659_1035</name>
</gene>
<proteinExistence type="predicted"/>
<name>A0A1I0NCX8_9FIRM</name>
<reference evidence="1 2" key="1">
    <citation type="submission" date="2016-10" db="EMBL/GenBank/DDBJ databases">
        <authorList>
            <person name="de Groot N.N."/>
        </authorList>
    </citation>
    <scope>NUCLEOTIDE SEQUENCE [LARGE SCALE GENOMIC DNA]</scope>
    <source>
        <strain evidence="1 2">DSM 9179</strain>
    </source>
</reference>
<dbReference type="STRING" id="99656.SAMN05421659_1035"/>
<dbReference type="RefSeq" id="WP_170841293.1">
    <property type="nucleotide sequence ID" value="NZ_FOJI01000003.1"/>
</dbReference>
<sequence>MFQSDYRTAAFEVVKTSKDVAIHADLKTVVREEDIPFLAQSGFDDAYRPGNPKKT</sequence>
<dbReference type="Proteomes" id="UP000199701">
    <property type="component" value="Unassembled WGS sequence"/>
</dbReference>